<dbReference type="EMBL" id="CP000804">
    <property type="protein sequence ID" value="ABU57866.1"/>
    <property type="molecule type" value="Genomic_DNA"/>
</dbReference>
<dbReference type="Proteomes" id="UP000000263">
    <property type="component" value="Chromosome"/>
</dbReference>
<protein>
    <submittedName>
        <fullName evidence="4">Monovalent cation/proton antiporter, MnhG/PhaG subunit</fullName>
    </submittedName>
</protein>
<reference evidence="4 5" key="1">
    <citation type="submission" date="2007-08" db="EMBL/GenBank/DDBJ databases">
        <title>Complete sequence of Roseiflexus castenholzii DSM 13941.</title>
        <authorList>
            <consortium name="US DOE Joint Genome Institute"/>
            <person name="Copeland A."/>
            <person name="Lucas S."/>
            <person name="Lapidus A."/>
            <person name="Barry K."/>
            <person name="Glavina del Rio T."/>
            <person name="Dalin E."/>
            <person name="Tice H."/>
            <person name="Pitluck S."/>
            <person name="Thompson L.S."/>
            <person name="Brettin T."/>
            <person name="Bruce D."/>
            <person name="Detter J.C."/>
            <person name="Han C."/>
            <person name="Tapia R."/>
            <person name="Schmutz J."/>
            <person name="Larimer F."/>
            <person name="Land M."/>
            <person name="Hauser L."/>
            <person name="Kyrpides N."/>
            <person name="Mikhailova N."/>
            <person name="Bryant D.A."/>
            <person name="Hanada S."/>
            <person name="Tsukatani Y."/>
            <person name="Richardson P."/>
        </authorList>
    </citation>
    <scope>NUCLEOTIDE SEQUENCE [LARGE SCALE GENOMIC DNA]</scope>
    <source>
        <strain evidence="5">DSM 13941 / HLO8</strain>
    </source>
</reference>
<organism evidence="4 5">
    <name type="scientific">Roseiflexus castenholzii (strain DSM 13941 / HLO8)</name>
    <dbReference type="NCBI Taxonomy" id="383372"/>
    <lineage>
        <taxon>Bacteria</taxon>
        <taxon>Bacillati</taxon>
        <taxon>Chloroflexota</taxon>
        <taxon>Chloroflexia</taxon>
        <taxon>Chloroflexales</taxon>
        <taxon>Roseiflexineae</taxon>
        <taxon>Roseiflexaceae</taxon>
        <taxon>Roseiflexus</taxon>
    </lineage>
</organism>
<sequence>MIGLIQEIVSAVLLVIGTLLLLLAGIGIVRMPDIFLRMSAASKASSLGAGCVLLAVAVSAADIAITVRAVAGVLFLFLTAPVASHMIGRAAYMIGVPLWKGTLVDELKGHYDTRRHTLRGVDDASPRPQRGTGPLGDVRDAGR</sequence>
<keyword evidence="3" id="KW-1133">Transmembrane helix</keyword>
<evidence type="ECO:0000313" key="5">
    <source>
        <dbReference type="Proteomes" id="UP000000263"/>
    </source>
</evidence>
<dbReference type="Pfam" id="PF03334">
    <property type="entry name" value="PhaG_MnhG_YufB"/>
    <property type="match status" value="1"/>
</dbReference>
<feature type="transmembrane region" description="Helical" evidence="3">
    <location>
        <begin position="12"/>
        <end position="32"/>
    </location>
</feature>
<comment type="similarity">
    <text evidence="1">Belongs to the CPA3 antiporters (TC 2.A.63) subunit G family.</text>
</comment>
<feature type="transmembrane region" description="Helical" evidence="3">
    <location>
        <begin position="71"/>
        <end position="92"/>
    </location>
</feature>
<evidence type="ECO:0000256" key="3">
    <source>
        <dbReference type="SAM" id="Phobius"/>
    </source>
</evidence>
<dbReference type="InterPro" id="IPR005133">
    <property type="entry name" value="PhaG_MnhG_YufB"/>
</dbReference>
<dbReference type="eggNOG" id="COG1320">
    <property type="taxonomic scope" value="Bacteria"/>
</dbReference>
<gene>
    <name evidence="4" type="ordered locus">Rcas_1774</name>
</gene>
<feature type="region of interest" description="Disordered" evidence="2">
    <location>
        <begin position="118"/>
        <end position="143"/>
    </location>
</feature>
<dbReference type="PANTHER" id="PTHR34703">
    <property type="entry name" value="ANTIPORTER SUBUNIT MNHG2-RELATED"/>
    <property type="match status" value="1"/>
</dbReference>
<evidence type="ECO:0000313" key="4">
    <source>
        <dbReference type="EMBL" id="ABU57866.1"/>
    </source>
</evidence>
<keyword evidence="3" id="KW-0812">Transmembrane</keyword>
<accession>A7NK46</accession>
<dbReference type="NCBIfam" id="NF009314">
    <property type="entry name" value="PRK12674.1-2"/>
    <property type="match status" value="1"/>
</dbReference>
<dbReference type="RefSeq" id="WP_012120292.1">
    <property type="nucleotide sequence ID" value="NC_009767.1"/>
</dbReference>
<evidence type="ECO:0000256" key="2">
    <source>
        <dbReference type="SAM" id="MobiDB-lite"/>
    </source>
</evidence>
<evidence type="ECO:0000256" key="1">
    <source>
        <dbReference type="ARBA" id="ARBA00008404"/>
    </source>
</evidence>
<dbReference type="AlphaFoldDB" id="A7NK46"/>
<feature type="transmembrane region" description="Helical" evidence="3">
    <location>
        <begin position="44"/>
        <end position="65"/>
    </location>
</feature>
<keyword evidence="3" id="KW-0472">Membrane</keyword>
<dbReference type="HOGENOM" id="CLU_121334_0_0_0"/>
<proteinExistence type="inferred from homology"/>
<name>A7NK46_ROSCS</name>
<dbReference type="KEGG" id="rca:Rcas_1774"/>
<dbReference type="STRING" id="383372.Rcas_1774"/>
<keyword evidence="5" id="KW-1185">Reference proteome</keyword>
<dbReference type="NCBIfam" id="TIGR01300">
    <property type="entry name" value="CPA3_mnhG_phaG"/>
    <property type="match status" value="1"/>
</dbReference>
<dbReference type="GO" id="GO:0015385">
    <property type="term" value="F:sodium:proton antiporter activity"/>
    <property type="evidence" value="ECO:0007669"/>
    <property type="project" value="TreeGrafter"/>
</dbReference>
<dbReference type="PANTHER" id="PTHR34703:SF1">
    <property type="entry name" value="ANTIPORTER SUBUNIT MNHG2-RELATED"/>
    <property type="match status" value="1"/>
</dbReference>